<reference evidence="1 2" key="1">
    <citation type="submission" date="2017-04" db="EMBL/GenBank/DDBJ databases">
        <title>Draft genome sequence of Zooshikella ganghwensis VG4 isolated from Red Sea sediments.</title>
        <authorList>
            <person name="Rehman Z."/>
            <person name="Alam I."/>
            <person name="Kamau A."/>
            <person name="Bajic V."/>
            <person name="Leiknes T."/>
        </authorList>
    </citation>
    <scope>NUCLEOTIDE SEQUENCE [LARGE SCALE GENOMIC DNA]</scope>
    <source>
        <strain evidence="1 2">VG4</strain>
    </source>
</reference>
<dbReference type="InterPro" id="IPR008979">
    <property type="entry name" value="Galactose-bd-like_sf"/>
</dbReference>
<keyword evidence="2" id="KW-1185">Reference proteome</keyword>
<dbReference type="Gene3D" id="2.60.120.260">
    <property type="entry name" value="Galactose-binding domain-like"/>
    <property type="match status" value="1"/>
</dbReference>
<accession>A0A4P9VKH0</accession>
<evidence type="ECO:0000313" key="2">
    <source>
        <dbReference type="Proteomes" id="UP000257039"/>
    </source>
</evidence>
<gene>
    <name evidence="1" type="ORF">B9G39_04965</name>
</gene>
<comment type="caution">
    <text evidence="1">The sequence shown here is derived from an EMBL/GenBank/DDBJ whole genome shotgun (WGS) entry which is preliminary data.</text>
</comment>
<proteinExistence type="predicted"/>
<name>A0A4P9VKH0_9GAMM</name>
<dbReference type="Proteomes" id="UP000257039">
    <property type="component" value="Unassembled WGS sequence"/>
</dbReference>
<protein>
    <submittedName>
        <fullName evidence="1">Uncharacterized protein</fullName>
    </submittedName>
</protein>
<dbReference type="RefSeq" id="WP_094786299.1">
    <property type="nucleotide sequence ID" value="NZ_NDXW01000001.1"/>
</dbReference>
<sequence>MRKHVFHFALFISTFFMSGALLASQLHRVNVGFFFDNINIKEDKTVASFLLERANAELELQDIHQRLHLMYTTKRTQALSNDMLLRIQSKYQLDLMIIISPETNKFIALTDTPGTLVLTPYEVTFNFAQNFFNSLEKAATQQWGANTLTASEISSHRWRELSHFASEVFERFIALPNNQLSVDEHNIEQHFYELSINCQQLQQQSENLVKNGDFNLGTDYWQNAFRNNAIIHIAPNREETPCYNNVARIVHRQHYSDGLQQYVELEPAQQYQLSVSARLLSRHEQHVRDKLAAVMLIELKNGLFDYQFIDYLSITNQEFSTLNTVFTFNPALNQSEIAKTLLLIYGPNPIYDIEIDHVSLAIAPKL</sequence>
<organism evidence="1 2">
    <name type="scientific">Zooshikella ganghwensis</name>
    <dbReference type="NCBI Taxonomy" id="202772"/>
    <lineage>
        <taxon>Bacteria</taxon>
        <taxon>Pseudomonadati</taxon>
        <taxon>Pseudomonadota</taxon>
        <taxon>Gammaproteobacteria</taxon>
        <taxon>Oceanospirillales</taxon>
        <taxon>Zooshikellaceae</taxon>
        <taxon>Zooshikella</taxon>
    </lineage>
</organism>
<dbReference type="EMBL" id="NDXW01000001">
    <property type="protein sequence ID" value="RDH42854.1"/>
    <property type="molecule type" value="Genomic_DNA"/>
</dbReference>
<evidence type="ECO:0000313" key="1">
    <source>
        <dbReference type="EMBL" id="RDH42854.1"/>
    </source>
</evidence>
<dbReference type="AlphaFoldDB" id="A0A4P9VKH0"/>
<dbReference type="SUPFAM" id="SSF49785">
    <property type="entry name" value="Galactose-binding domain-like"/>
    <property type="match status" value="1"/>
</dbReference>